<reference evidence="2" key="1">
    <citation type="journal article" date="2007" name="Science">
        <title>Evolutionary and biomedical insights from the rhesus macaque genome.</title>
        <authorList>
            <person name="Gibbs R.A."/>
            <person name="Rogers J."/>
            <person name="Katze M.G."/>
            <person name="Bumgarner R."/>
            <person name="Weinstock G.M."/>
            <person name="Mardis E.R."/>
            <person name="Remington K.A."/>
            <person name="Strausberg R.L."/>
            <person name="Venter J.C."/>
            <person name="Wilson R.K."/>
            <person name="Batzer M.A."/>
            <person name="Bustamante C.D."/>
            <person name="Eichler E.E."/>
            <person name="Hahn M.W."/>
            <person name="Hardison R.C."/>
            <person name="Makova K.D."/>
            <person name="Miller W."/>
            <person name="Milosavljevic A."/>
            <person name="Palermo R.E."/>
            <person name="Siepel A."/>
            <person name="Sikela J.M."/>
            <person name="Attaway T."/>
            <person name="Bell S."/>
            <person name="Bernard K.E."/>
            <person name="Buhay C.J."/>
            <person name="Chandrabose M.N."/>
            <person name="Dao M."/>
            <person name="Davis C."/>
            <person name="Delehaunty K.D."/>
            <person name="Ding Y."/>
            <person name="Dinh H.H."/>
            <person name="Dugan-Rocha S."/>
            <person name="Fulton L.A."/>
            <person name="Gabisi R.A."/>
            <person name="Garner T.T."/>
            <person name="Godfrey J."/>
            <person name="Hawes A.C."/>
            <person name="Hernandez J."/>
            <person name="Hines S."/>
            <person name="Holder M."/>
            <person name="Hume J."/>
            <person name="Jhangiani S.N."/>
            <person name="Joshi V."/>
            <person name="Khan Z.M."/>
            <person name="Kirkness E.F."/>
            <person name="Cree A."/>
            <person name="Fowler R.G."/>
            <person name="Lee S."/>
            <person name="Lewis L.R."/>
            <person name="Li Z."/>
            <person name="Liu Y.-S."/>
            <person name="Moore S.M."/>
            <person name="Muzny D."/>
            <person name="Nazareth L.V."/>
            <person name="Ngo D.N."/>
            <person name="Okwuonu G.O."/>
            <person name="Pai G."/>
            <person name="Parker D."/>
            <person name="Paul H.A."/>
            <person name="Pfannkoch C."/>
            <person name="Pohl C.S."/>
            <person name="Rogers Y.-H.C."/>
            <person name="Ruiz S.J."/>
            <person name="Sabo A."/>
            <person name="Santibanez J."/>
            <person name="Schneider B.W."/>
            <person name="Smith S.M."/>
            <person name="Sodergren E."/>
            <person name="Svatek A.F."/>
            <person name="Utterback T.R."/>
            <person name="Vattathil S."/>
            <person name="Warren W."/>
            <person name="White C.S."/>
            <person name="Chinwalla A.T."/>
            <person name="Feng Y."/>
            <person name="Halpern A.L."/>
            <person name="Hillier L.W."/>
            <person name="Huang X."/>
            <person name="Minx P."/>
            <person name="Nelson J.O."/>
            <person name="Pepin K.H."/>
            <person name="Qin X."/>
            <person name="Sutton G.G."/>
            <person name="Venter E."/>
            <person name="Walenz B.P."/>
            <person name="Wallis J.W."/>
            <person name="Worley K.C."/>
            <person name="Yang S.-P."/>
            <person name="Jones S.M."/>
            <person name="Marra M.A."/>
            <person name="Rocchi M."/>
            <person name="Schein J.E."/>
            <person name="Baertsch R."/>
            <person name="Clarke L."/>
            <person name="Csuros M."/>
            <person name="Glasscock J."/>
            <person name="Harris R.A."/>
            <person name="Havlak P."/>
            <person name="Jackson A.R."/>
            <person name="Jiang H."/>
            <person name="Liu Y."/>
            <person name="Messina D.N."/>
            <person name="Shen Y."/>
            <person name="Song H.X.-Z."/>
            <person name="Wylie T."/>
            <person name="Zhang L."/>
            <person name="Birney E."/>
            <person name="Han K."/>
            <person name="Konkel M.K."/>
            <person name="Lee J."/>
            <person name="Smit A.F.A."/>
            <person name="Ullmer B."/>
            <person name="Wang H."/>
            <person name="Xing J."/>
            <person name="Burhans R."/>
            <person name="Cheng Z."/>
            <person name="Karro J.E."/>
            <person name="Ma J."/>
            <person name="Raney B."/>
            <person name="She X."/>
            <person name="Cox M.J."/>
            <person name="Demuth J.P."/>
            <person name="Dumas L.J."/>
            <person name="Han S.-G."/>
            <person name="Hopkins J."/>
            <person name="Karimpour-Fard A."/>
            <person name="Kim Y.H."/>
            <person name="Pollack J.R."/>
            <person name="Vinar T."/>
            <person name="Addo-Quaye C."/>
            <person name="Degenhardt J."/>
            <person name="Denby A."/>
            <person name="Hubisz M.J."/>
            <person name="Indap A."/>
            <person name="Kosiol C."/>
            <person name="Lahn B.T."/>
            <person name="Lawson H.A."/>
            <person name="Marklein A."/>
            <person name="Nielsen R."/>
            <person name="Vallender E.J."/>
            <person name="Clark A.G."/>
            <person name="Ferguson B."/>
            <person name="Hernandez R.D."/>
            <person name="Hirani K."/>
            <person name="Kehrer-Sawatzki H."/>
            <person name="Kolb J."/>
            <person name="Patil S."/>
            <person name="Pu L.-L."/>
            <person name="Ren Y."/>
            <person name="Smith D.G."/>
            <person name="Wheeler D.A."/>
            <person name="Schenck I."/>
            <person name="Ball E.V."/>
            <person name="Chen R."/>
            <person name="Cooper D.N."/>
            <person name="Giardine B."/>
            <person name="Hsu F."/>
            <person name="Kent W.J."/>
            <person name="Lesk A."/>
            <person name="Nelson D.L."/>
            <person name="O'brien W.E."/>
            <person name="Pruefer K."/>
            <person name="Stenson P.D."/>
            <person name="Wallace J.C."/>
            <person name="Ke H."/>
            <person name="Liu X.-M."/>
            <person name="Wang P."/>
            <person name="Xiang A.P."/>
            <person name="Yang F."/>
            <person name="Barber G.P."/>
            <person name="Haussler D."/>
            <person name="Karolchik D."/>
            <person name="Kern A.D."/>
            <person name="Kuhn R.M."/>
            <person name="Smith K.E."/>
            <person name="Zwieg A.S."/>
        </authorList>
    </citation>
    <scope>NUCLEOTIDE SEQUENCE [LARGE SCALE GENOMIC DNA]</scope>
    <source>
        <strain evidence="2">17573</strain>
    </source>
</reference>
<gene>
    <name evidence="1 3" type="primary">MRPS31</name>
</gene>
<evidence type="ECO:0000313" key="3">
    <source>
        <dbReference type="VGNC" id="VGNC:74777"/>
    </source>
</evidence>
<dbReference type="GeneTree" id="ENSGT00390000010017"/>
<dbReference type="Ensembl" id="ENSMMUT00000085301.1">
    <property type="protein sequence ID" value="ENSMMUP00000069068.1"/>
    <property type="gene ID" value="ENSMMUG00000001899.4"/>
</dbReference>
<dbReference type="Bgee" id="ENSMMUG00000001899">
    <property type="expression patterns" value="Expressed in spermatid and 22 other cell types or tissues"/>
</dbReference>
<evidence type="ECO:0000313" key="1">
    <source>
        <dbReference type="Ensembl" id="ENSMMUP00000069068.1"/>
    </source>
</evidence>
<dbReference type="AlphaFoldDB" id="A0A5F7ZV77"/>
<accession>A0A5F7ZV77</accession>
<reference evidence="1" key="2">
    <citation type="submission" date="2019-01" db="EMBL/GenBank/DDBJ databases">
        <authorList>
            <person name="Graves T."/>
            <person name="Eichler E.E."/>
            <person name="Wilson R.K."/>
        </authorList>
    </citation>
    <scope>NUCLEOTIDE SEQUENCE [LARGE SCALE GENOMIC DNA]</scope>
    <source>
        <strain evidence="1">17573</strain>
    </source>
</reference>
<reference evidence="1" key="3">
    <citation type="submission" date="2025-08" db="UniProtKB">
        <authorList>
            <consortium name="Ensembl"/>
        </authorList>
    </citation>
    <scope>IDENTIFICATION</scope>
    <source>
        <strain evidence="1">17573</strain>
    </source>
</reference>
<dbReference type="VEuPathDB" id="HostDB:ENSMMUG00000001899"/>
<keyword evidence="2" id="KW-1185">Reference proteome</keyword>
<organism evidence="1 2">
    <name type="scientific">Macaca mulatta</name>
    <name type="common">Rhesus macaque</name>
    <dbReference type="NCBI Taxonomy" id="9544"/>
    <lineage>
        <taxon>Eukaryota</taxon>
        <taxon>Metazoa</taxon>
        <taxon>Chordata</taxon>
        <taxon>Craniata</taxon>
        <taxon>Vertebrata</taxon>
        <taxon>Euteleostomi</taxon>
        <taxon>Mammalia</taxon>
        <taxon>Eutheria</taxon>
        <taxon>Euarchontoglires</taxon>
        <taxon>Primates</taxon>
        <taxon>Haplorrhini</taxon>
        <taxon>Catarrhini</taxon>
        <taxon>Cercopithecidae</taxon>
        <taxon>Cercopithecinae</taxon>
        <taxon>Macaca</taxon>
    </lineage>
</organism>
<proteinExistence type="predicted"/>
<evidence type="ECO:0000313" key="2">
    <source>
        <dbReference type="Proteomes" id="UP000006718"/>
    </source>
</evidence>
<sequence>ERAGTCLAAVHAISVAFLVHFVSRRCFLESRRSYLFASFPATLCPLEARRHQRLRLCYSLLGTERSGIAVQRFWFRRSSGNPVPGPVHFSYPPTSWSRYYYLLDLRSYCFKSEEREIPERKDDLPKVIVCMENRATITSLVAVLLILHAAPHSSYHLSVYSGSKSKVVFTFCLPRFI</sequence>
<reference evidence="1" key="4">
    <citation type="submission" date="2025-09" db="UniProtKB">
        <authorList>
            <consortium name="Ensembl"/>
        </authorList>
    </citation>
    <scope>IDENTIFICATION</scope>
    <source>
        <strain evidence="1">17573</strain>
    </source>
</reference>
<dbReference type="VGNC" id="VGNC:74777">
    <property type="gene designation" value="MRPS31"/>
</dbReference>
<dbReference type="Proteomes" id="UP000006718">
    <property type="component" value="Chromosome 17"/>
</dbReference>
<name>A0A5F7ZV77_MACMU</name>
<dbReference type="ExpressionAtlas" id="A0A5F7ZV77">
    <property type="expression patterns" value="baseline"/>
</dbReference>
<protein>
    <submittedName>
        <fullName evidence="1">Mitochondrial ribosomal protein S31</fullName>
    </submittedName>
</protein>